<proteinExistence type="predicted"/>
<dbReference type="EMBL" id="JABFYL010000005">
    <property type="protein sequence ID" value="NVN48736.1"/>
    <property type="molecule type" value="Genomic_DNA"/>
</dbReference>
<sequence length="148" mass="16078">MADVSRSRTIAAEPEAIWEVLADFGALSVWADGVDHSCVINSGEDADPLGLTRRVQIGRDTLVETITAFAPPRLLAYDIGGVPRSMSAANRWNLAPDGDRRTTVTLTSTVRMRPRVLRPLLERAGARLVARRSEALLGSLASHCEEKT</sequence>
<dbReference type="Gene3D" id="3.30.530.20">
    <property type="match status" value="1"/>
</dbReference>
<name>A0A850PM20_9MYCO</name>
<evidence type="ECO:0000313" key="1">
    <source>
        <dbReference type="EMBL" id="NVN48736.1"/>
    </source>
</evidence>
<dbReference type="InterPro" id="IPR019587">
    <property type="entry name" value="Polyketide_cyclase/dehydratase"/>
</dbReference>
<comment type="caution">
    <text evidence="1">The sequence shown here is derived from an EMBL/GenBank/DDBJ whole genome shotgun (WGS) entry which is preliminary data.</text>
</comment>
<evidence type="ECO:0000313" key="2">
    <source>
        <dbReference type="Proteomes" id="UP000570517"/>
    </source>
</evidence>
<accession>A0A850PM20</accession>
<organism evidence="1 2">
    <name type="scientific">Mycolicibacterium hippocampi</name>
    <dbReference type="NCBI Taxonomy" id="659824"/>
    <lineage>
        <taxon>Bacteria</taxon>
        <taxon>Bacillati</taxon>
        <taxon>Actinomycetota</taxon>
        <taxon>Actinomycetes</taxon>
        <taxon>Mycobacteriales</taxon>
        <taxon>Mycobacteriaceae</taxon>
        <taxon>Mycolicibacterium</taxon>
    </lineage>
</organism>
<dbReference type="InterPro" id="IPR023393">
    <property type="entry name" value="START-like_dom_sf"/>
</dbReference>
<protein>
    <recommendedName>
        <fullName evidence="3">MxaD family protein</fullName>
    </recommendedName>
</protein>
<keyword evidence="2" id="KW-1185">Reference proteome</keyword>
<gene>
    <name evidence="1" type="ORF">HLY00_4896</name>
</gene>
<dbReference type="SUPFAM" id="SSF55961">
    <property type="entry name" value="Bet v1-like"/>
    <property type="match status" value="1"/>
</dbReference>
<dbReference type="RefSeq" id="WP_178357169.1">
    <property type="nucleotide sequence ID" value="NZ_JABFYL010000005.1"/>
</dbReference>
<reference evidence="1 2" key="1">
    <citation type="submission" date="2020-05" db="EMBL/GenBank/DDBJ databases">
        <title>Draft genome sequence of Mycobacterium hippocampi DL, isolated from European seabass, Dicentrarchus labrax, reared in fish farms.</title>
        <authorList>
            <person name="Stathopoulou P."/>
            <person name="Asimakis E."/>
            <person name="Tzokas K."/>
            <person name="Batargias C."/>
            <person name="Tsiamis G."/>
        </authorList>
    </citation>
    <scope>NUCLEOTIDE SEQUENCE [LARGE SCALE GENOMIC DNA]</scope>
    <source>
        <strain evidence="1 2">DL</strain>
    </source>
</reference>
<evidence type="ECO:0008006" key="3">
    <source>
        <dbReference type="Google" id="ProtNLM"/>
    </source>
</evidence>
<dbReference type="Pfam" id="PF10604">
    <property type="entry name" value="Polyketide_cyc2"/>
    <property type="match status" value="1"/>
</dbReference>
<dbReference type="AlphaFoldDB" id="A0A850PM20"/>
<dbReference type="CDD" id="cd07821">
    <property type="entry name" value="PYR_PYL_RCAR_like"/>
    <property type="match status" value="1"/>
</dbReference>
<dbReference type="Proteomes" id="UP000570517">
    <property type="component" value="Unassembled WGS sequence"/>
</dbReference>